<reference evidence="6" key="1">
    <citation type="journal article" date="2019" name="Int. J. Syst. Evol. Microbiol.">
        <title>The Global Catalogue of Microorganisms (GCM) 10K type strain sequencing project: providing services to taxonomists for standard genome sequencing and annotation.</title>
        <authorList>
            <consortium name="The Broad Institute Genomics Platform"/>
            <consortium name="The Broad Institute Genome Sequencing Center for Infectious Disease"/>
            <person name="Wu L."/>
            <person name="Ma J."/>
        </authorList>
    </citation>
    <scope>NUCLEOTIDE SEQUENCE [LARGE SCALE GENOMIC DNA]</scope>
    <source>
        <strain evidence="6">CCM 7132</strain>
    </source>
</reference>
<accession>A0ABQ1MK91</accession>
<dbReference type="PANTHER" id="PTHR30408:SF13">
    <property type="entry name" value="TYPE I RESTRICTION ENZYME HINDI SPECIFICITY SUBUNIT"/>
    <property type="match status" value="1"/>
</dbReference>
<dbReference type="SUPFAM" id="SSF116734">
    <property type="entry name" value="DNA methylase specificity domain"/>
    <property type="match status" value="2"/>
</dbReference>
<dbReference type="RefSeq" id="WP_188427565.1">
    <property type="nucleotide sequence ID" value="NZ_BMCH01000011.1"/>
</dbReference>
<feature type="domain" description="Type I restriction modification DNA specificity" evidence="4">
    <location>
        <begin position="222"/>
        <end position="393"/>
    </location>
</feature>
<proteinExistence type="inferred from homology"/>
<dbReference type="Gene3D" id="1.10.287.1120">
    <property type="entry name" value="Bipartite methylase S protein"/>
    <property type="match status" value="1"/>
</dbReference>
<evidence type="ECO:0000256" key="3">
    <source>
        <dbReference type="ARBA" id="ARBA00023125"/>
    </source>
</evidence>
<dbReference type="Pfam" id="PF01420">
    <property type="entry name" value="Methylase_S"/>
    <property type="match status" value="2"/>
</dbReference>
<keyword evidence="6" id="KW-1185">Reference proteome</keyword>
<evidence type="ECO:0000256" key="1">
    <source>
        <dbReference type="ARBA" id="ARBA00010923"/>
    </source>
</evidence>
<protein>
    <submittedName>
        <fullName evidence="5">Type I restriction system specificity protein</fullName>
    </submittedName>
</protein>
<evidence type="ECO:0000313" key="6">
    <source>
        <dbReference type="Proteomes" id="UP000637769"/>
    </source>
</evidence>
<evidence type="ECO:0000313" key="5">
    <source>
        <dbReference type="EMBL" id="GGC41984.1"/>
    </source>
</evidence>
<gene>
    <name evidence="5" type="primary">hsdS-1</name>
    <name evidence="5" type="ORF">GCM10007207_29130</name>
</gene>
<dbReference type="InterPro" id="IPR044946">
    <property type="entry name" value="Restrct_endonuc_typeI_TRD_sf"/>
</dbReference>
<dbReference type="CDD" id="cd17249">
    <property type="entry name" value="RMtype1_S_EcoR124I-TRD2-CR2_like"/>
    <property type="match status" value="1"/>
</dbReference>
<keyword evidence="3" id="KW-0238">DNA-binding</keyword>
<comment type="caution">
    <text evidence="5">The sequence shown here is derived from an EMBL/GenBank/DDBJ whole genome shotgun (WGS) entry which is preliminary data.</text>
</comment>
<feature type="domain" description="Type I restriction modification DNA specificity" evidence="4">
    <location>
        <begin position="4"/>
        <end position="176"/>
    </location>
</feature>
<keyword evidence="2" id="KW-0680">Restriction system</keyword>
<evidence type="ECO:0000256" key="2">
    <source>
        <dbReference type="ARBA" id="ARBA00022747"/>
    </source>
</evidence>
<name>A0ABQ1MK91_9PROT</name>
<dbReference type="EMBL" id="BMCH01000011">
    <property type="protein sequence ID" value="GGC41984.1"/>
    <property type="molecule type" value="Genomic_DNA"/>
</dbReference>
<evidence type="ECO:0000259" key="4">
    <source>
        <dbReference type="Pfam" id="PF01420"/>
    </source>
</evidence>
<organism evidence="5 6">
    <name type="scientific">Asaia siamensis</name>
    <dbReference type="NCBI Taxonomy" id="110479"/>
    <lineage>
        <taxon>Bacteria</taxon>
        <taxon>Pseudomonadati</taxon>
        <taxon>Pseudomonadota</taxon>
        <taxon>Alphaproteobacteria</taxon>
        <taxon>Acetobacterales</taxon>
        <taxon>Acetobacteraceae</taxon>
        <taxon>Asaia</taxon>
    </lineage>
</organism>
<dbReference type="InterPro" id="IPR052021">
    <property type="entry name" value="Type-I_RS_S_subunit"/>
</dbReference>
<dbReference type="PANTHER" id="PTHR30408">
    <property type="entry name" value="TYPE-1 RESTRICTION ENZYME ECOKI SPECIFICITY PROTEIN"/>
    <property type="match status" value="1"/>
</dbReference>
<dbReference type="Proteomes" id="UP000637769">
    <property type="component" value="Unassembled WGS sequence"/>
</dbReference>
<comment type="similarity">
    <text evidence="1">Belongs to the type-I restriction system S methylase family.</text>
</comment>
<dbReference type="CDD" id="cd17273">
    <property type="entry name" value="RMtype1_S_EcoJA69PI-TRD1-CR1_like"/>
    <property type="match status" value="1"/>
</dbReference>
<dbReference type="Gene3D" id="3.90.220.20">
    <property type="entry name" value="DNA methylase specificity domains"/>
    <property type="match status" value="2"/>
</dbReference>
<sequence length="427" mass="47027">MRHVPLSSIATFASGGTPAKTEPSYWNGSIKWLTPKDMPFWDGQTADRVSELALGKGTRLAPAGSIFIAVRGMSLHTEIRILHSKEALAFNQDIKAINASKSVNQKFLYYCLQAQKDYLLSCVEAAGHGTGRLPSDRLKSVPILDIDRFEQDRLASLFSCLDDKIDLNRQMNETLEAMARALFKDWFVDFGPTRAKMAGQKPYLAQDIWDLFPDRLDDKGKPEGWVISQIGNEATIVGGSTPSTAEPSFWDGFHAWATPKDLSGLSSPVISKTVRTITDNGLSCISSGLLPAGSVLLSSRAPVGYTAITTIPMAINQGFIGVICNKIISPPFVLFWMKESMDLIVQHANGSTFQEISKKNFRPLPLIKPAVELLQKYSAIVQPLIDKIIQNEAESKALAQMRDLLLPKLMSGEIRIKDAEKMVEEVA</sequence>
<dbReference type="InterPro" id="IPR000055">
    <property type="entry name" value="Restrct_endonuc_typeI_TRD"/>
</dbReference>